<reference evidence="1" key="1">
    <citation type="submission" date="2016-07" db="EMBL/GenBank/DDBJ databases">
        <authorList>
            <person name="Bretaudeau A."/>
        </authorList>
    </citation>
    <scope>NUCLEOTIDE SEQUENCE</scope>
    <source>
        <strain evidence="1">Rice</strain>
        <tissue evidence="1">Whole body</tissue>
    </source>
</reference>
<proteinExistence type="predicted"/>
<protein>
    <submittedName>
        <fullName evidence="1">SFRICE_011336</fullName>
    </submittedName>
</protein>
<sequence length="209" mass="23265">MKFRFIGKPESMFPDGYNLGVFKARDMAQYAFKTPAPHAWEARFRNLAMPVNEQTKHLMVSNRRRPWTPEKHEAIQGGKSPSPSVTSPAFGEARGSVRLLLTKNHPVSTPAFRARAPARQSAAPEAVHSSINASHPIPFPALCEAGGSVRLLLTKNHSVPTPVLRPMGNRWISTALPMAIGNTRGVTILFQEKGLQYLLYLLYSEYQYP</sequence>
<dbReference type="EMBL" id="ODYU01008853">
    <property type="protein sequence ID" value="SOQ52813.1"/>
    <property type="molecule type" value="Genomic_DNA"/>
</dbReference>
<accession>A0A2H1WIB2</accession>
<name>A0A2H1WIB2_SPOFR</name>
<organism evidence="1">
    <name type="scientific">Spodoptera frugiperda</name>
    <name type="common">Fall armyworm</name>
    <dbReference type="NCBI Taxonomy" id="7108"/>
    <lineage>
        <taxon>Eukaryota</taxon>
        <taxon>Metazoa</taxon>
        <taxon>Ecdysozoa</taxon>
        <taxon>Arthropoda</taxon>
        <taxon>Hexapoda</taxon>
        <taxon>Insecta</taxon>
        <taxon>Pterygota</taxon>
        <taxon>Neoptera</taxon>
        <taxon>Endopterygota</taxon>
        <taxon>Lepidoptera</taxon>
        <taxon>Glossata</taxon>
        <taxon>Ditrysia</taxon>
        <taxon>Noctuoidea</taxon>
        <taxon>Noctuidae</taxon>
        <taxon>Amphipyrinae</taxon>
        <taxon>Spodoptera</taxon>
    </lineage>
</organism>
<evidence type="ECO:0000313" key="1">
    <source>
        <dbReference type="EMBL" id="SOQ52813.1"/>
    </source>
</evidence>
<dbReference type="AlphaFoldDB" id="A0A2H1WIB2"/>
<gene>
    <name evidence="1" type="ORF">SFRICE_011336</name>
</gene>